<sequence>MNKERRLKMESLLMIRFILPLLIVLTMSLMVVVWLYIRTADLLGEEVETSNRLLLEQGMNVLDKRWEAIDTFIRRVTEDPKVVRLQQIAEPFSSSNLYRTIEARNKLQDYYSPNELIAGYYILFKNNGLVLNNDYTARLEDFAEYVRYPERPEHYLQSLVQSYHYRDMTPAEPVIRQDGETLLTYMRSFGYANRPNGTVLVLIHNSEITKLFNGFRTDRGWAYIADEKGNLLTSVVGPGAQLPEQRLPLPASSGVMNRSVGQDDMVVTYATSSYNGWSYVAAQPAKIALKKITYMKEMTTTVFLLFMLLSCLIGVYMAYRSSKPVRSILQTLASGSVGLTAPKRQGAFGMIHQSVALLLASQRELQDSMERQLPFLRTAFFERLLRGQFQSEADMEAVREHARIAWVGSSCLVALVTFPKRAAVYRTADIEALNRNKRLARELAHESDADNLFTHDVDDDKLALLMQFDMEDAGLIYQQANRLLEQLQLRLRQECGIMAVISAGNAYASRMDIARSFSEAQQALARSTDGRIVWFRELPPNTGSCYYPESMETRLINLVRTGRTEQLQSLLEELYQHNFVQRSLPVYMLKVFYFDLLASSFKIFPEIGESPAGQQAAEELNEPADNAESIEAHFLQLKVKLESMCEAAARQRADHQQQWFLDILEQVKSGYSDPQLSLALLADRYDVTEAHLSRLFKERIGINFIEFTENLRIEHSKRLLLQTGLPVREIAVSVGYSSSSTFGRAFKRSVGISAMAFRNSEKWEADKN</sequence>
<dbReference type="SUPFAM" id="SSF46689">
    <property type="entry name" value="Homeodomain-like"/>
    <property type="match status" value="1"/>
</dbReference>
<dbReference type="Proteomes" id="UP001057134">
    <property type="component" value="Chromosome"/>
</dbReference>
<dbReference type="InterPro" id="IPR018062">
    <property type="entry name" value="HTH_AraC-typ_CS"/>
</dbReference>
<dbReference type="EMBL" id="CP027059">
    <property type="protein sequence ID" value="UQZ82455.1"/>
    <property type="molecule type" value="Genomic_DNA"/>
</dbReference>
<dbReference type="PROSITE" id="PS00041">
    <property type="entry name" value="HTH_ARAC_FAMILY_1"/>
    <property type="match status" value="1"/>
</dbReference>
<dbReference type="Pfam" id="PF12833">
    <property type="entry name" value="HTH_18"/>
    <property type="match status" value="1"/>
</dbReference>
<evidence type="ECO:0000256" key="4">
    <source>
        <dbReference type="SAM" id="Phobius"/>
    </source>
</evidence>
<evidence type="ECO:0000313" key="6">
    <source>
        <dbReference type="EMBL" id="UQZ82455.1"/>
    </source>
</evidence>
<evidence type="ECO:0000313" key="7">
    <source>
        <dbReference type="Proteomes" id="UP001057134"/>
    </source>
</evidence>
<feature type="domain" description="HTH araC/xylS-type" evidence="5">
    <location>
        <begin position="661"/>
        <end position="760"/>
    </location>
</feature>
<evidence type="ECO:0000256" key="2">
    <source>
        <dbReference type="ARBA" id="ARBA00023125"/>
    </source>
</evidence>
<dbReference type="InterPro" id="IPR018060">
    <property type="entry name" value="HTH_AraC"/>
</dbReference>
<protein>
    <submittedName>
        <fullName evidence="6">HTH-type transcriptional regulator YesS</fullName>
    </submittedName>
</protein>
<evidence type="ECO:0000259" key="5">
    <source>
        <dbReference type="PROSITE" id="PS01124"/>
    </source>
</evidence>
<dbReference type="InterPro" id="IPR009057">
    <property type="entry name" value="Homeodomain-like_sf"/>
</dbReference>
<dbReference type="Pfam" id="PF17853">
    <property type="entry name" value="GGDEF_2"/>
    <property type="match status" value="1"/>
</dbReference>
<feature type="transmembrane region" description="Helical" evidence="4">
    <location>
        <begin position="298"/>
        <end position="319"/>
    </location>
</feature>
<evidence type="ECO:0000256" key="3">
    <source>
        <dbReference type="ARBA" id="ARBA00023163"/>
    </source>
</evidence>
<dbReference type="PANTHER" id="PTHR43280">
    <property type="entry name" value="ARAC-FAMILY TRANSCRIPTIONAL REGULATOR"/>
    <property type="match status" value="1"/>
</dbReference>
<keyword evidence="4" id="KW-0812">Transmembrane</keyword>
<dbReference type="PANTHER" id="PTHR43280:SF2">
    <property type="entry name" value="HTH-TYPE TRANSCRIPTIONAL REGULATOR EXSA"/>
    <property type="match status" value="1"/>
</dbReference>
<dbReference type="RefSeq" id="WP_249864593.1">
    <property type="nucleotide sequence ID" value="NZ_CP027059.1"/>
</dbReference>
<keyword evidence="7" id="KW-1185">Reference proteome</keyword>
<feature type="transmembrane region" description="Helical" evidence="4">
    <location>
        <begin position="12"/>
        <end position="37"/>
    </location>
</feature>
<keyword evidence="1" id="KW-0805">Transcription regulation</keyword>
<keyword evidence="2" id="KW-0238">DNA-binding</keyword>
<organism evidence="6 7">
    <name type="scientific">Paenibacillus konkukensis</name>
    <dbReference type="NCBI Taxonomy" id="2020716"/>
    <lineage>
        <taxon>Bacteria</taxon>
        <taxon>Bacillati</taxon>
        <taxon>Bacillota</taxon>
        <taxon>Bacilli</taxon>
        <taxon>Bacillales</taxon>
        <taxon>Paenibacillaceae</taxon>
        <taxon>Paenibacillus</taxon>
    </lineage>
</organism>
<dbReference type="InterPro" id="IPR041522">
    <property type="entry name" value="CdaR_GGDEF"/>
</dbReference>
<dbReference type="Gene3D" id="1.10.10.60">
    <property type="entry name" value="Homeodomain-like"/>
    <property type="match status" value="2"/>
</dbReference>
<proteinExistence type="predicted"/>
<keyword evidence="4" id="KW-1133">Transmembrane helix</keyword>
<reference evidence="6" key="2">
    <citation type="journal article" date="2021" name="J Anim Sci Technol">
        <title>Complete genome sequence of Paenibacillus konkukensis sp. nov. SK3146 as a potential probiotic strain.</title>
        <authorList>
            <person name="Jung H.I."/>
            <person name="Park S."/>
            <person name="Niu K.M."/>
            <person name="Lee S.W."/>
            <person name="Kothari D."/>
            <person name="Yi K.J."/>
            <person name="Kim S.K."/>
        </authorList>
    </citation>
    <scope>NUCLEOTIDE SEQUENCE</scope>
    <source>
        <strain evidence="6">SK3146</strain>
    </source>
</reference>
<accession>A0ABY4RJZ9</accession>
<evidence type="ECO:0000256" key="1">
    <source>
        <dbReference type="ARBA" id="ARBA00023015"/>
    </source>
</evidence>
<dbReference type="PROSITE" id="PS01124">
    <property type="entry name" value="HTH_ARAC_FAMILY_2"/>
    <property type="match status" value="1"/>
</dbReference>
<keyword evidence="3" id="KW-0804">Transcription</keyword>
<gene>
    <name evidence="6" type="primary">yesS_19</name>
    <name evidence="6" type="ORF">SK3146_01612</name>
</gene>
<name>A0ABY4RJZ9_9BACL</name>
<reference evidence="6" key="1">
    <citation type="submission" date="2018-02" db="EMBL/GenBank/DDBJ databases">
        <authorList>
            <person name="Kim S.-K."/>
            <person name="Jung H.-I."/>
            <person name="Lee S.-W."/>
        </authorList>
    </citation>
    <scope>NUCLEOTIDE SEQUENCE</scope>
    <source>
        <strain evidence="6">SK3146</strain>
    </source>
</reference>
<keyword evidence="4" id="KW-0472">Membrane</keyword>
<dbReference type="SMART" id="SM00342">
    <property type="entry name" value="HTH_ARAC"/>
    <property type="match status" value="1"/>
</dbReference>